<dbReference type="EC" id="2.7.10.2" evidence="2"/>
<evidence type="ECO:0000256" key="15">
    <source>
        <dbReference type="SAM" id="Phobius"/>
    </source>
</evidence>
<evidence type="ECO:0000256" key="8">
    <source>
        <dbReference type="ARBA" id="ARBA00023137"/>
    </source>
</evidence>
<dbReference type="Gene3D" id="2.10.50.10">
    <property type="entry name" value="Tumor Necrosis Factor Receptor, subunit A, domain 2"/>
    <property type="match status" value="1"/>
</dbReference>
<dbReference type="GO" id="GO:0030425">
    <property type="term" value="C:dendrite"/>
    <property type="evidence" value="ECO:0007669"/>
    <property type="project" value="TreeGrafter"/>
</dbReference>
<evidence type="ECO:0000256" key="2">
    <source>
        <dbReference type="ARBA" id="ARBA00011903"/>
    </source>
</evidence>
<dbReference type="PROSITE" id="PS00109">
    <property type="entry name" value="PROTEIN_KINASE_TYR"/>
    <property type="match status" value="1"/>
</dbReference>
<feature type="transmembrane region" description="Helical" evidence="15">
    <location>
        <begin position="338"/>
        <end position="361"/>
    </location>
</feature>
<feature type="domain" description="Protein kinase" evidence="17">
    <location>
        <begin position="444"/>
        <end position="720"/>
    </location>
</feature>
<dbReference type="EMBL" id="CAJFDH010000002">
    <property type="protein sequence ID" value="CAD5210121.1"/>
    <property type="molecule type" value="Genomic_DNA"/>
</dbReference>
<dbReference type="FunFam" id="1.10.510.10:FF:000521">
    <property type="entry name" value="Tyrosine-protein kinase pr2"/>
    <property type="match status" value="1"/>
</dbReference>
<comment type="caution">
    <text evidence="19">The sequence shown here is derived from an EMBL/GenBank/DDBJ whole genome shotgun (WGS) entry which is preliminary data.</text>
</comment>
<dbReference type="PANTHER" id="PTHR46877">
    <property type="entry name" value="EPH RECEPTOR A5"/>
    <property type="match status" value="1"/>
</dbReference>
<dbReference type="Pfam" id="PF01404">
    <property type="entry name" value="Ephrin_lbd"/>
    <property type="match status" value="1"/>
</dbReference>
<feature type="chain" id="PRO_5036408242" description="non-specific protein-tyrosine kinase" evidence="16">
    <location>
        <begin position="19"/>
        <end position="746"/>
    </location>
</feature>
<feature type="active site" description="Proton acceptor" evidence="10">
    <location>
        <position position="577"/>
    </location>
</feature>
<dbReference type="PROSITE" id="PS50011">
    <property type="entry name" value="PROTEIN_KINASE_DOM"/>
    <property type="match status" value="1"/>
</dbReference>
<evidence type="ECO:0000256" key="11">
    <source>
        <dbReference type="PIRSR" id="PIRSR000615-2"/>
    </source>
</evidence>
<dbReference type="InterPro" id="IPR000719">
    <property type="entry name" value="Prot_kinase_dom"/>
</dbReference>
<dbReference type="PRINTS" id="PR00109">
    <property type="entry name" value="TYRKINASE"/>
</dbReference>
<feature type="binding site" evidence="13">
    <location>
        <position position="483"/>
    </location>
    <ligand>
        <name>ATP</name>
        <dbReference type="ChEBI" id="CHEBI:30616"/>
    </ligand>
</feature>
<name>A0A811K2H7_9BILA</name>
<dbReference type="GO" id="GO:0005005">
    <property type="term" value="F:transmembrane-ephrin receptor activity"/>
    <property type="evidence" value="ECO:0007669"/>
    <property type="project" value="TreeGrafter"/>
</dbReference>
<keyword evidence="15" id="KW-0812">Transmembrane</keyword>
<dbReference type="GO" id="GO:0046872">
    <property type="term" value="F:metal ion binding"/>
    <property type="evidence" value="ECO:0007669"/>
    <property type="project" value="UniProtKB-KW"/>
</dbReference>
<keyword evidence="8" id="KW-0829">Tyrosine-protein kinase</keyword>
<dbReference type="SMART" id="SM00615">
    <property type="entry name" value="EPH_lbd"/>
    <property type="match status" value="1"/>
</dbReference>
<dbReference type="Gene3D" id="3.30.200.20">
    <property type="entry name" value="Phosphorylase Kinase, domain 1"/>
    <property type="match status" value="1"/>
</dbReference>
<dbReference type="InterPro" id="IPR027936">
    <property type="entry name" value="Eph_TM"/>
</dbReference>
<evidence type="ECO:0000256" key="9">
    <source>
        <dbReference type="ARBA" id="ARBA00023170"/>
    </source>
</evidence>
<dbReference type="SMART" id="SM00219">
    <property type="entry name" value="TyrKc"/>
    <property type="match status" value="1"/>
</dbReference>
<feature type="binding site" evidence="12">
    <location>
        <position position="582"/>
    </location>
    <ligand>
        <name>Mg(2+)</name>
        <dbReference type="ChEBI" id="CHEBI:18420"/>
    </ligand>
</feature>
<dbReference type="InterPro" id="IPR011009">
    <property type="entry name" value="Kinase-like_dom_sf"/>
</dbReference>
<dbReference type="GO" id="GO:0005886">
    <property type="term" value="C:plasma membrane"/>
    <property type="evidence" value="ECO:0007669"/>
    <property type="project" value="TreeGrafter"/>
</dbReference>
<dbReference type="GO" id="GO:0005524">
    <property type="term" value="F:ATP binding"/>
    <property type="evidence" value="ECO:0007669"/>
    <property type="project" value="UniProtKB-UniRule"/>
</dbReference>
<dbReference type="InterPro" id="IPR020635">
    <property type="entry name" value="Tyr_kinase_cat_dom"/>
</dbReference>
<dbReference type="AlphaFoldDB" id="A0A811K2H7"/>
<dbReference type="GO" id="GO:0007411">
    <property type="term" value="P:axon guidance"/>
    <property type="evidence" value="ECO:0007669"/>
    <property type="project" value="TreeGrafter"/>
</dbReference>
<evidence type="ECO:0000256" key="12">
    <source>
        <dbReference type="PIRSR" id="PIRSR000615-3"/>
    </source>
</evidence>
<dbReference type="OrthoDB" id="4062651at2759"/>
<dbReference type="Pfam" id="PF07714">
    <property type="entry name" value="PK_Tyr_Ser-Thr"/>
    <property type="match status" value="1"/>
</dbReference>
<evidence type="ECO:0000256" key="5">
    <source>
        <dbReference type="ARBA" id="ARBA00022777"/>
    </source>
</evidence>
<dbReference type="Proteomes" id="UP000783686">
    <property type="component" value="Unassembled WGS sequence"/>
</dbReference>
<feature type="compositionally biased region" description="Polar residues" evidence="14">
    <location>
        <begin position="731"/>
        <end position="740"/>
    </location>
</feature>
<evidence type="ECO:0000256" key="3">
    <source>
        <dbReference type="ARBA" id="ARBA00022679"/>
    </source>
</evidence>
<feature type="signal peptide" evidence="16">
    <location>
        <begin position="1"/>
        <end position="18"/>
    </location>
</feature>
<gene>
    <name evidence="19" type="ORF">BOKJ2_LOCUS3029</name>
</gene>
<dbReference type="InterPro" id="IPR001090">
    <property type="entry name" value="Ephrin_rcpt_lig-bd_dom"/>
</dbReference>
<dbReference type="InterPro" id="IPR017441">
    <property type="entry name" value="Protein_kinase_ATP_BS"/>
</dbReference>
<dbReference type="GO" id="GO:0004715">
    <property type="term" value="F:non-membrane spanning protein tyrosine kinase activity"/>
    <property type="evidence" value="ECO:0007669"/>
    <property type="project" value="UniProtKB-EC"/>
</dbReference>
<accession>A0A811K2H7</accession>
<proteinExistence type="predicted"/>
<keyword evidence="6 11" id="KW-0067">ATP-binding</keyword>
<keyword evidence="12" id="KW-0460">Magnesium</keyword>
<dbReference type="InterPro" id="IPR009030">
    <property type="entry name" value="Growth_fac_rcpt_cys_sf"/>
</dbReference>
<evidence type="ECO:0000256" key="1">
    <source>
        <dbReference type="ARBA" id="ARBA00004479"/>
    </source>
</evidence>
<dbReference type="SUPFAM" id="SSF57184">
    <property type="entry name" value="Growth factor receptor domain"/>
    <property type="match status" value="1"/>
</dbReference>
<dbReference type="PROSITE" id="PS00107">
    <property type="entry name" value="PROTEIN_KINASE_ATP"/>
    <property type="match status" value="1"/>
</dbReference>
<keyword evidence="16" id="KW-0732">Signal</keyword>
<evidence type="ECO:0000256" key="16">
    <source>
        <dbReference type="SAM" id="SignalP"/>
    </source>
</evidence>
<evidence type="ECO:0000256" key="6">
    <source>
        <dbReference type="ARBA" id="ARBA00022840"/>
    </source>
</evidence>
<dbReference type="InterPro" id="IPR008266">
    <property type="entry name" value="Tyr_kinase_AS"/>
</dbReference>
<dbReference type="InterPro" id="IPR050449">
    <property type="entry name" value="Ephrin_rcpt_TKs"/>
</dbReference>
<sequence length="746" mass="84765">MLVYCIVFLSFCSNFFSSTRVYLLNTLDAKTELNWQTYSSGGSQRWVEETYRSFDNRSVNQQAYSTCSTDHNARFENWLLLPNVNKVKEARLFIDFRFSMKKCSSYPRLSPYCKETLNFYAYGVPRGQAMSALDWHNQTEWKFVHTITPNNDYGEIYYSSTSYDADFESVYFAVKDSGACSSLLAVQIYYIVCPLSIHQRVQLPQVVVSKQAKTVQGTCLYYPHGAKLNEPRYLCREDGNWQQLINECGCPPGRSPYGEQCQECAQDSYNPFYDSNPCTACPSGSISKQGSTYCKCKPGHVRSNPNDLDSECYLLSLLREIRTSQMDSGSFISDSGKIIIVLISSLAVLFVLCMAIVLFLVNAKMRLKRVINEVANTESKEYASTRHSISSMTSPPTPKSVTLFPAFTNGNNKPGPLMYVDPLTYDDPAKALADFANEIPRDMVEVTRTIGSGHFGEVCCGRLRMESNYCNITNMVQQIVAVKMLHSDVSRKARLDFLIEASIMGQFDHENVVHLVGVTTKTEPVMIITEYMLNGSLDKFLKANDNGRLSMAQLVKMMHDIASGMRYLVSKGFVHRDLAARNVLVDDRLTCKIADFGLSRKVRSKDDREYTTTGGKIPVRWTAPECIAHHKFTSASDVWSYGIVMWEVCSFGERPYYDWSNARVIEEIKAGFRLPKPMDTPDRIYEMMKKCWNHQRHERPSFGDLTTELISIKQELHESYGRDRSLGDISSPDTPNTPTSKHFYDL</sequence>
<keyword evidence="9" id="KW-0675">Receptor</keyword>
<keyword evidence="3" id="KW-0808">Transferase</keyword>
<dbReference type="Proteomes" id="UP000614601">
    <property type="component" value="Unassembled WGS sequence"/>
</dbReference>
<evidence type="ECO:0000313" key="19">
    <source>
        <dbReference type="EMBL" id="CAD5210121.1"/>
    </source>
</evidence>
<dbReference type="FunFam" id="3.30.200.20:FF:000802">
    <property type="entry name" value="Ephrin receptor 1"/>
    <property type="match status" value="1"/>
</dbReference>
<evidence type="ECO:0000256" key="13">
    <source>
        <dbReference type="PROSITE-ProRule" id="PRU10141"/>
    </source>
</evidence>
<keyword evidence="12" id="KW-0479">Metal-binding</keyword>
<feature type="region of interest" description="Disordered" evidence="14">
    <location>
        <begin position="721"/>
        <end position="746"/>
    </location>
</feature>
<dbReference type="Gene3D" id="2.60.120.260">
    <property type="entry name" value="Galactose-binding domain-like"/>
    <property type="match status" value="1"/>
</dbReference>
<keyword evidence="15" id="KW-1133">Transmembrane helix</keyword>
<organism evidence="19 20">
    <name type="scientific">Bursaphelenchus okinawaensis</name>
    <dbReference type="NCBI Taxonomy" id="465554"/>
    <lineage>
        <taxon>Eukaryota</taxon>
        <taxon>Metazoa</taxon>
        <taxon>Ecdysozoa</taxon>
        <taxon>Nematoda</taxon>
        <taxon>Chromadorea</taxon>
        <taxon>Rhabditida</taxon>
        <taxon>Tylenchina</taxon>
        <taxon>Tylenchomorpha</taxon>
        <taxon>Aphelenchoidea</taxon>
        <taxon>Aphelenchoididae</taxon>
        <taxon>Bursaphelenchus</taxon>
    </lineage>
</organism>
<keyword evidence="4 11" id="KW-0547">Nucleotide-binding</keyword>
<evidence type="ECO:0000259" key="17">
    <source>
        <dbReference type="PROSITE" id="PS50011"/>
    </source>
</evidence>
<evidence type="ECO:0000256" key="7">
    <source>
        <dbReference type="ARBA" id="ARBA00023136"/>
    </source>
</evidence>
<dbReference type="InterPro" id="IPR008979">
    <property type="entry name" value="Galactose-bd-like_sf"/>
</dbReference>
<dbReference type="PROSITE" id="PS51550">
    <property type="entry name" value="EPH_LBD"/>
    <property type="match status" value="1"/>
</dbReference>
<keyword evidence="5" id="KW-0418">Kinase</keyword>
<keyword evidence="7 15" id="KW-0472">Membrane</keyword>
<keyword evidence="20" id="KW-1185">Reference proteome</keyword>
<evidence type="ECO:0000313" key="20">
    <source>
        <dbReference type="Proteomes" id="UP000614601"/>
    </source>
</evidence>
<evidence type="ECO:0000256" key="4">
    <source>
        <dbReference type="ARBA" id="ARBA00022741"/>
    </source>
</evidence>
<dbReference type="PANTHER" id="PTHR46877:SF14">
    <property type="entry name" value="RECEPTOR PROTEIN-TYROSINE KINASE"/>
    <property type="match status" value="1"/>
</dbReference>
<reference evidence="19" key="1">
    <citation type="submission" date="2020-09" db="EMBL/GenBank/DDBJ databases">
        <authorList>
            <person name="Kikuchi T."/>
        </authorList>
    </citation>
    <scope>NUCLEOTIDE SEQUENCE</scope>
    <source>
        <strain evidence="19">SH1</strain>
    </source>
</reference>
<evidence type="ECO:0000256" key="14">
    <source>
        <dbReference type="SAM" id="MobiDB-lite"/>
    </source>
</evidence>
<dbReference type="InterPro" id="IPR001245">
    <property type="entry name" value="Ser-Thr/Tyr_kinase_cat_dom"/>
</dbReference>
<evidence type="ECO:0000259" key="18">
    <source>
        <dbReference type="PROSITE" id="PS51550"/>
    </source>
</evidence>
<feature type="binding site" evidence="11">
    <location>
        <position position="581"/>
    </location>
    <ligand>
        <name>ATP</name>
        <dbReference type="ChEBI" id="CHEBI:30616"/>
    </ligand>
</feature>
<evidence type="ECO:0000256" key="10">
    <source>
        <dbReference type="PIRSR" id="PIRSR000615-1"/>
    </source>
</evidence>
<feature type="domain" description="Eph LBD" evidence="18">
    <location>
        <begin position="20"/>
        <end position="198"/>
    </location>
</feature>
<dbReference type="SUPFAM" id="SSF56112">
    <property type="entry name" value="Protein kinase-like (PK-like)"/>
    <property type="match status" value="1"/>
</dbReference>
<dbReference type="Pfam" id="PF14575">
    <property type="entry name" value="EphA2_TM"/>
    <property type="match status" value="1"/>
</dbReference>
<protein>
    <recommendedName>
        <fullName evidence="2">non-specific protein-tyrosine kinase</fullName>
        <ecNumber evidence="2">2.7.10.2</ecNumber>
    </recommendedName>
</protein>
<dbReference type="Gene3D" id="2.60.40.1770">
    <property type="entry name" value="ephrin a2 ectodomain"/>
    <property type="match status" value="1"/>
</dbReference>
<dbReference type="Gene3D" id="1.10.510.10">
    <property type="entry name" value="Transferase(Phosphotransferase) domain 1"/>
    <property type="match status" value="1"/>
</dbReference>
<dbReference type="EMBL" id="CAJFCW020000002">
    <property type="protein sequence ID" value="CAG9090710.1"/>
    <property type="molecule type" value="Genomic_DNA"/>
</dbReference>
<comment type="subcellular location">
    <subcellularLocation>
        <location evidence="1">Membrane</location>
        <topology evidence="1">Single-pass type I membrane protein</topology>
    </subcellularLocation>
</comment>
<dbReference type="SUPFAM" id="SSF49785">
    <property type="entry name" value="Galactose-binding domain-like"/>
    <property type="match status" value="1"/>
</dbReference>
<feature type="binding site" evidence="12">
    <location>
        <position position="595"/>
    </location>
    <ligand>
        <name>Mg(2+)</name>
        <dbReference type="ChEBI" id="CHEBI:18420"/>
    </ligand>
</feature>